<accession>A0A0D0DNW7</accession>
<dbReference type="HOGENOM" id="CLU_071881_1_0_1"/>
<organism evidence="1 2">
    <name type="scientific">Paxillus rubicundulus Ve08.2h10</name>
    <dbReference type="NCBI Taxonomy" id="930991"/>
    <lineage>
        <taxon>Eukaryota</taxon>
        <taxon>Fungi</taxon>
        <taxon>Dikarya</taxon>
        <taxon>Basidiomycota</taxon>
        <taxon>Agaricomycotina</taxon>
        <taxon>Agaricomycetes</taxon>
        <taxon>Agaricomycetidae</taxon>
        <taxon>Boletales</taxon>
        <taxon>Paxilineae</taxon>
        <taxon>Paxillaceae</taxon>
        <taxon>Paxillus</taxon>
    </lineage>
</organism>
<dbReference type="Proteomes" id="UP000054538">
    <property type="component" value="Unassembled WGS sequence"/>
</dbReference>
<dbReference type="AlphaFoldDB" id="A0A0D0DNW7"/>
<dbReference type="EMBL" id="KN826031">
    <property type="protein sequence ID" value="KIK80390.1"/>
    <property type="molecule type" value="Genomic_DNA"/>
</dbReference>
<evidence type="ECO:0000313" key="2">
    <source>
        <dbReference type="Proteomes" id="UP000054538"/>
    </source>
</evidence>
<reference evidence="1 2" key="1">
    <citation type="submission" date="2014-04" db="EMBL/GenBank/DDBJ databases">
        <authorList>
            <consortium name="DOE Joint Genome Institute"/>
            <person name="Kuo A."/>
            <person name="Kohler A."/>
            <person name="Jargeat P."/>
            <person name="Nagy L.G."/>
            <person name="Floudas D."/>
            <person name="Copeland A."/>
            <person name="Barry K.W."/>
            <person name="Cichocki N."/>
            <person name="Veneault-Fourrey C."/>
            <person name="LaButti K."/>
            <person name="Lindquist E.A."/>
            <person name="Lipzen A."/>
            <person name="Lundell T."/>
            <person name="Morin E."/>
            <person name="Murat C."/>
            <person name="Sun H."/>
            <person name="Tunlid A."/>
            <person name="Henrissat B."/>
            <person name="Grigoriev I.V."/>
            <person name="Hibbett D.S."/>
            <person name="Martin F."/>
            <person name="Nordberg H.P."/>
            <person name="Cantor M.N."/>
            <person name="Hua S.X."/>
        </authorList>
    </citation>
    <scope>NUCLEOTIDE SEQUENCE [LARGE SCALE GENOMIC DNA]</scope>
    <source>
        <strain evidence="1 2">Ve08.2h10</strain>
    </source>
</reference>
<evidence type="ECO:0000313" key="1">
    <source>
        <dbReference type="EMBL" id="KIK80390.1"/>
    </source>
</evidence>
<sequence>MAKKGKTTLQNIAWEADDHTLIWKLIDEIMKPANYKVLCGKLEKAENTSKEMKTSVFHQIGSVLLPDFYSLDDTATGDQVKGKYRWLVKTYKHHANRLLVTGEGMMDADELNAGGDEVCNFFIDAAGPNGCTPEAAKNIWNNIKSQFSFFPELHHIWAVKPNKNLIAVTTGVGPGGKKTFYMQPLISPEPPDSFVTGEGDDMFELTELQCNEIRTLQDALHLAKTHQKNINPSL</sequence>
<keyword evidence="2" id="KW-1185">Reference proteome</keyword>
<dbReference type="OrthoDB" id="3211402at2759"/>
<reference evidence="2" key="2">
    <citation type="submission" date="2015-01" db="EMBL/GenBank/DDBJ databases">
        <title>Evolutionary Origins and Diversification of the Mycorrhizal Mutualists.</title>
        <authorList>
            <consortium name="DOE Joint Genome Institute"/>
            <consortium name="Mycorrhizal Genomics Consortium"/>
            <person name="Kohler A."/>
            <person name="Kuo A."/>
            <person name="Nagy L.G."/>
            <person name="Floudas D."/>
            <person name="Copeland A."/>
            <person name="Barry K.W."/>
            <person name="Cichocki N."/>
            <person name="Veneault-Fourrey C."/>
            <person name="LaButti K."/>
            <person name="Lindquist E.A."/>
            <person name="Lipzen A."/>
            <person name="Lundell T."/>
            <person name="Morin E."/>
            <person name="Murat C."/>
            <person name="Riley R."/>
            <person name="Ohm R."/>
            <person name="Sun H."/>
            <person name="Tunlid A."/>
            <person name="Henrissat B."/>
            <person name="Grigoriev I.V."/>
            <person name="Hibbett D.S."/>
            <person name="Martin F."/>
        </authorList>
    </citation>
    <scope>NUCLEOTIDE SEQUENCE [LARGE SCALE GENOMIC DNA]</scope>
    <source>
        <strain evidence="2">Ve08.2h10</strain>
    </source>
</reference>
<name>A0A0D0DNW7_9AGAM</name>
<dbReference type="InParanoid" id="A0A0D0DNW7"/>
<gene>
    <name evidence="1" type="ORF">PAXRUDRAFT_15822</name>
</gene>
<protein>
    <submittedName>
        <fullName evidence="1">Uncharacterized protein</fullName>
    </submittedName>
</protein>
<proteinExistence type="predicted"/>